<evidence type="ECO:0000313" key="2">
    <source>
        <dbReference type="Proteomes" id="UP000189911"/>
    </source>
</evidence>
<organism evidence="1 2">
    <name type="scientific">Lachancea nothofagi CBS 11611</name>
    <dbReference type="NCBI Taxonomy" id="1266666"/>
    <lineage>
        <taxon>Eukaryota</taxon>
        <taxon>Fungi</taxon>
        <taxon>Dikarya</taxon>
        <taxon>Ascomycota</taxon>
        <taxon>Saccharomycotina</taxon>
        <taxon>Saccharomycetes</taxon>
        <taxon>Saccharomycetales</taxon>
        <taxon>Saccharomycetaceae</taxon>
        <taxon>Lachancea</taxon>
    </lineage>
</organism>
<dbReference type="EMBL" id="LT598453">
    <property type="protein sequence ID" value="SCV03575.1"/>
    <property type="molecule type" value="Genomic_DNA"/>
</dbReference>
<accession>A0A1G4KGE0</accession>
<name>A0A1G4KGE0_9SACH</name>
<dbReference type="Proteomes" id="UP000189911">
    <property type="component" value="Chromosome G"/>
</dbReference>
<sequence>MRIQKPTRNLRKVKSNANLRKMHSIPDHPRQGVLVDESFGDLLQQRATGVYFLLEVNTHEPGLTPHEIIEAPEPEPTTVNNVSEVELEEIVASHDDHDSDIEMQDS</sequence>
<keyword evidence="2" id="KW-1185">Reference proteome</keyword>
<protein>
    <submittedName>
        <fullName evidence="1">LANO_0G04962g1_1</fullName>
    </submittedName>
</protein>
<reference evidence="2" key="1">
    <citation type="submission" date="2016-03" db="EMBL/GenBank/DDBJ databases">
        <authorList>
            <person name="Devillers Hugo."/>
        </authorList>
    </citation>
    <scope>NUCLEOTIDE SEQUENCE [LARGE SCALE GENOMIC DNA]</scope>
</reference>
<dbReference type="OrthoDB" id="4032459at2759"/>
<gene>
    <name evidence="1" type="ORF">LANO_0G04962G</name>
</gene>
<dbReference type="AlphaFoldDB" id="A0A1G4KGE0"/>
<evidence type="ECO:0000313" key="1">
    <source>
        <dbReference type="EMBL" id="SCV03575.1"/>
    </source>
</evidence>
<proteinExistence type="predicted"/>